<evidence type="ECO:0000256" key="6">
    <source>
        <dbReference type="ARBA" id="ARBA00022840"/>
    </source>
</evidence>
<comment type="domain">
    <text evidence="7">The EXKPK motif is conserved in inositol-pentakisphosphate 2-kinases of both family 1 and 2.</text>
</comment>
<dbReference type="Gene3D" id="3.30.200.110">
    <property type="entry name" value="Inositol-pentakisphosphate 2-kinase, N-lobe"/>
    <property type="match status" value="1"/>
</dbReference>
<evidence type="ECO:0000256" key="2">
    <source>
        <dbReference type="ARBA" id="ARBA00012023"/>
    </source>
</evidence>
<protein>
    <recommendedName>
        <fullName evidence="2 7">Inositol-pentakisphosphate 2-kinase</fullName>
        <ecNumber evidence="2 7">2.7.1.158</ecNumber>
    </recommendedName>
</protein>
<evidence type="ECO:0000313" key="8">
    <source>
        <dbReference type="Proteomes" id="UP000694924"/>
    </source>
</evidence>
<keyword evidence="6 7" id="KW-0067">ATP-binding</keyword>
<keyword evidence="3 7" id="KW-0808">Transferase</keyword>
<evidence type="ECO:0000256" key="4">
    <source>
        <dbReference type="ARBA" id="ARBA00022741"/>
    </source>
</evidence>
<proteinExistence type="inferred from homology"/>
<accession>A0ABM1I273</accession>
<evidence type="ECO:0000256" key="3">
    <source>
        <dbReference type="ARBA" id="ARBA00022679"/>
    </source>
</evidence>
<dbReference type="RefSeq" id="XP_015174309.1">
    <property type="nucleotide sequence ID" value="XM_015318823.1"/>
</dbReference>
<keyword evidence="8" id="KW-1185">Reference proteome</keyword>
<gene>
    <name evidence="9 10 11" type="primary">LOC107065280</name>
</gene>
<evidence type="ECO:0000256" key="7">
    <source>
        <dbReference type="RuleBase" id="RU364126"/>
    </source>
</evidence>
<evidence type="ECO:0000256" key="1">
    <source>
        <dbReference type="ARBA" id="ARBA00007229"/>
    </source>
</evidence>
<comment type="similarity">
    <text evidence="1">Belongs to the IPK1 type 2 family.</text>
</comment>
<evidence type="ECO:0000256" key="5">
    <source>
        <dbReference type="ARBA" id="ARBA00022777"/>
    </source>
</evidence>
<dbReference type="InterPro" id="IPR043001">
    <property type="entry name" value="IP5_2-K_N_lobe"/>
</dbReference>
<dbReference type="PANTHER" id="PTHR14456:SF2">
    <property type="entry name" value="INOSITOL-PENTAKISPHOSPHATE 2-KINASE"/>
    <property type="match status" value="1"/>
</dbReference>
<name>A0ABM1I273_POLDO</name>
<dbReference type="RefSeq" id="XP_015174310.1">
    <property type="nucleotide sequence ID" value="XM_015318824.1"/>
</dbReference>
<dbReference type="RefSeq" id="XP_015174312.1">
    <property type="nucleotide sequence ID" value="XM_015318826.1"/>
</dbReference>
<keyword evidence="4 7" id="KW-0547">Nucleotide-binding</keyword>
<dbReference type="GeneID" id="107065280"/>
<dbReference type="Pfam" id="PF06090">
    <property type="entry name" value="Ins_P5_2-kin"/>
    <property type="match status" value="1"/>
</dbReference>
<organism evidence="8 10">
    <name type="scientific">Polistes dominula</name>
    <name type="common">European paper wasp</name>
    <name type="synonym">Vespa dominula</name>
    <dbReference type="NCBI Taxonomy" id="743375"/>
    <lineage>
        <taxon>Eukaryota</taxon>
        <taxon>Metazoa</taxon>
        <taxon>Ecdysozoa</taxon>
        <taxon>Arthropoda</taxon>
        <taxon>Hexapoda</taxon>
        <taxon>Insecta</taxon>
        <taxon>Pterygota</taxon>
        <taxon>Neoptera</taxon>
        <taxon>Endopterygota</taxon>
        <taxon>Hymenoptera</taxon>
        <taxon>Apocrita</taxon>
        <taxon>Aculeata</taxon>
        <taxon>Vespoidea</taxon>
        <taxon>Vespidae</taxon>
        <taxon>Polistinae</taxon>
        <taxon>Polistini</taxon>
        <taxon>Polistes</taxon>
    </lineage>
</organism>
<dbReference type="PANTHER" id="PTHR14456">
    <property type="entry name" value="INOSITOL POLYPHOSPHATE KINASE 1"/>
    <property type="match status" value="1"/>
</dbReference>
<dbReference type="InterPro" id="IPR009286">
    <property type="entry name" value="Ins_P5_2-kin"/>
</dbReference>
<evidence type="ECO:0000313" key="10">
    <source>
        <dbReference type="RefSeq" id="XP_015174310.1"/>
    </source>
</evidence>
<evidence type="ECO:0000313" key="9">
    <source>
        <dbReference type="RefSeq" id="XP_015174309.1"/>
    </source>
</evidence>
<reference evidence="9 10" key="1">
    <citation type="submission" date="2025-05" db="UniProtKB">
        <authorList>
            <consortium name="RefSeq"/>
        </authorList>
    </citation>
    <scope>IDENTIFICATION</scope>
    <source>
        <tissue evidence="9 10">Whole body</tissue>
    </source>
</reference>
<evidence type="ECO:0000313" key="11">
    <source>
        <dbReference type="RefSeq" id="XP_015174312.1"/>
    </source>
</evidence>
<comment type="catalytic activity">
    <reaction evidence="7">
        <text>1D-myo-inositol 1,3,4,5,6-pentakisphosphate + ATP = 1D-myo-inositol hexakisphosphate + ADP + H(+)</text>
        <dbReference type="Rhea" id="RHEA:20313"/>
        <dbReference type="ChEBI" id="CHEBI:15378"/>
        <dbReference type="ChEBI" id="CHEBI:30616"/>
        <dbReference type="ChEBI" id="CHEBI:57733"/>
        <dbReference type="ChEBI" id="CHEBI:58130"/>
        <dbReference type="ChEBI" id="CHEBI:456216"/>
        <dbReference type="EC" id="2.7.1.158"/>
    </reaction>
</comment>
<comment type="function">
    <text evidence="7">Phosphorylates Ins(1,3,4,5,6)P5 at position 2 to form Ins(1,2,3,4,5,6)P6 (InsP6 or phytate).</text>
</comment>
<dbReference type="EC" id="2.7.1.158" evidence="2 7"/>
<dbReference type="Proteomes" id="UP000694924">
    <property type="component" value="Unplaced"/>
</dbReference>
<sequence>MMIRRDEKDEIRSVMIHGGNSKHDDDSSISVSFESLSTKDCIYRAEGNANIVVSLPLEHEVIRFRKSSLPGETLLDNNDDDDDDDKKEEKIRVKREVEFVEHVVSGYLGSYIHIPKIIRYDGKDVNKLLQIIHPFRPDKRRYKKKVKKYAMKMPDYALLPLKFAKLDPDIFRSKSIFAVEIKPKQGYQRKEEQLLQMCPYCLTQYYKLKMKMIDHRSSYCPFDLFSGDEERMKEAIKGLLRSPQNNLKIFKDGTIIYDEEFSMNDLETVLNDCYQCVDDVCTKENTINLFCNLTCAALLHSFPQSEYSKKIMQSTLERNRFYHISERDSKVNHDTNKEFITKTRELFYLIQEKCNRETNDLPKYCVLERILSMQRLPYVGTEYIYDIYDKYSTVINDDIIYSHLINSSWKYIKEKHEVSNGNHSNNWSSTSKNGENIELIETKNQWKNNLSCNNEKLMDRSNNEKKDIEHSRDRIFNNINEKDLIALENYLLFSTARDCSILITFQQLKPEALSSVPKEYVIKISEDLCFLTNVKVSDVDPKSVSSIPKHRQRDVNILNAVISALKEK</sequence>
<keyword evidence="5 7" id="KW-0418">Kinase</keyword>